<accession>A0AAW1D9N5</accession>
<gene>
    <name evidence="1" type="ORF">O3M35_007455</name>
</gene>
<sequence>MRFADDDLCKFASKRKKPQSTCCASMRAWRGCDLESWVNLIPRHAASWRNNYLGCKHSLMNWT</sequence>
<keyword evidence="2" id="KW-1185">Reference proteome</keyword>
<comment type="caution">
    <text evidence="1">The sequence shown here is derived from an EMBL/GenBank/DDBJ whole genome shotgun (WGS) entry which is preliminary data.</text>
</comment>
<dbReference type="EMBL" id="JAPXFL010000004">
    <property type="protein sequence ID" value="KAK9507643.1"/>
    <property type="molecule type" value="Genomic_DNA"/>
</dbReference>
<dbReference type="AlphaFoldDB" id="A0AAW1D9N5"/>
<evidence type="ECO:0000313" key="1">
    <source>
        <dbReference type="EMBL" id="KAK9507643.1"/>
    </source>
</evidence>
<protein>
    <submittedName>
        <fullName evidence="1">Uncharacterized protein</fullName>
    </submittedName>
</protein>
<name>A0AAW1D9N5_9HEMI</name>
<organism evidence="1 2">
    <name type="scientific">Rhynocoris fuscipes</name>
    <dbReference type="NCBI Taxonomy" id="488301"/>
    <lineage>
        <taxon>Eukaryota</taxon>
        <taxon>Metazoa</taxon>
        <taxon>Ecdysozoa</taxon>
        <taxon>Arthropoda</taxon>
        <taxon>Hexapoda</taxon>
        <taxon>Insecta</taxon>
        <taxon>Pterygota</taxon>
        <taxon>Neoptera</taxon>
        <taxon>Paraneoptera</taxon>
        <taxon>Hemiptera</taxon>
        <taxon>Heteroptera</taxon>
        <taxon>Panheteroptera</taxon>
        <taxon>Cimicomorpha</taxon>
        <taxon>Reduviidae</taxon>
        <taxon>Harpactorinae</taxon>
        <taxon>Harpactorini</taxon>
        <taxon>Rhynocoris</taxon>
    </lineage>
</organism>
<reference evidence="1 2" key="1">
    <citation type="submission" date="2022-12" db="EMBL/GenBank/DDBJ databases">
        <title>Chromosome-level genome assembly of true bugs.</title>
        <authorList>
            <person name="Ma L."/>
            <person name="Li H."/>
        </authorList>
    </citation>
    <scope>NUCLEOTIDE SEQUENCE [LARGE SCALE GENOMIC DNA]</scope>
    <source>
        <strain evidence="1">Lab_2022b</strain>
    </source>
</reference>
<dbReference type="Proteomes" id="UP001461498">
    <property type="component" value="Unassembled WGS sequence"/>
</dbReference>
<evidence type="ECO:0000313" key="2">
    <source>
        <dbReference type="Proteomes" id="UP001461498"/>
    </source>
</evidence>
<proteinExistence type="predicted"/>